<proteinExistence type="inferred from homology"/>
<dbReference type="InterPro" id="IPR018236">
    <property type="entry name" value="SAICAR_synthetase_CS"/>
</dbReference>
<dbReference type="UniPathway" id="UPA00074">
    <property type="reaction ID" value="UER00131"/>
</dbReference>
<organism evidence="10 11">
    <name type="scientific">Candidatus Doudnabacteria bacterium RIFCSPHIGHO2_01_FULL_41_86</name>
    <dbReference type="NCBI Taxonomy" id="1817821"/>
    <lineage>
        <taxon>Bacteria</taxon>
        <taxon>Candidatus Doudnaibacteriota</taxon>
    </lineage>
</organism>
<dbReference type="PANTHER" id="PTHR43700:SF1">
    <property type="entry name" value="PHOSPHORIBOSYLAMINOIMIDAZOLE-SUCCINOCARBOXAMIDE SYNTHASE"/>
    <property type="match status" value="1"/>
</dbReference>
<evidence type="ECO:0000256" key="8">
    <source>
        <dbReference type="HAMAP-Rule" id="MF_00137"/>
    </source>
</evidence>
<gene>
    <name evidence="8" type="primary">purC</name>
    <name evidence="10" type="ORF">A2717_02495</name>
</gene>
<comment type="pathway">
    <text evidence="1 8">Purine metabolism; IMP biosynthesis via de novo pathway; 5-amino-1-(5-phospho-D-ribosyl)imidazole-4-carboxamide from 5-amino-1-(5-phospho-D-ribosyl)imidazole-4-carboxylate: step 1/2.</text>
</comment>
<accession>A0A1F5N9P6</accession>
<dbReference type="EC" id="6.3.2.6" evidence="8"/>
<keyword evidence="6 8" id="KW-0067">ATP-binding</keyword>
<keyword evidence="5 8" id="KW-0658">Purine biosynthesis</keyword>
<dbReference type="GO" id="GO:0005524">
    <property type="term" value="F:ATP binding"/>
    <property type="evidence" value="ECO:0007669"/>
    <property type="project" value="UniProtKB-KW"/>
</dbReference>
<evidence type="ECO:0000313" key="11">
    <source>
        <dbReference type="Proteomes" id="UP000177610"/>
    </source>
</evidence>
<feature type="domain" description="SAICAR synthetase/ADE2 N-terminal" evidence="9">
    <location>
        <begin position="26"/>
        <end position="271"/>
    </location>
</feature>
<evidence type="ECO:0000256" key="1">
    <source>
        <dbReference type="ARBA" id="ARBA00004672"/>
    </source>
</evidence>
<dbReference type="Proteomes" id="UP000177610">
    <property type="component" value="Unassembled WGS sequence"/>
</dbReference>
<dbReference type="Pfam" id="PF01259">
    <property type="entry name" value="SAICAR_synt"/>
    <property type="match status" value="1"/>
</dbReference>
<dbReference type="PANTHER" id="PTHR43700">
    <property type="entry name" value="PHOSPHORIBOSYLAMINOIMIDAZOLE-SUCCINOCARBOXAMIDE SYNTHASE"/>
    <property type="match status" value="1"/>
</dbReference>
<dbReference type="Gene3D" id="3.30.470.20">
    <property type="entry name" value="ATP-grasp fold, B domain"/>
    <property type="match status" value="1"/>
</dbReference>
<sequence length="327" mass="36681">MPYIPERVRESEVTRELLHAGVRRAHQGKVRDTFELRSADHLLVVASDRISIFDFVLDALVEGKGEVLTKLVVFWLTTLFKNVPNHLVAHGKDIDEFLPKHIRNYAELHQRAIVVQKQEMRKIEAIVRGYLTGSGWKDYQATGAVCGIELPAGLHDGSKLPEPIFTPSTKSEDGHDVNISEAEAIAMIGQTEFKRIQQASLADYRMAYEYALPQGIIIADTKFEFGAVLADEVLTPDSSRFWDTTDYALAKAKKQSPVGYDKQPVRDAGKKASIGRQIVDISKLDPKKQADRELAASWVVPEYLLQDCIGRCRKIQHRLTQPAYAAS</sequence>
<dbReference type="InterPro" id="IPR028923">
    <property type="entry name" value="SAICAR_synt/ADE2_N"/>
</dbReference>
<dbReference type="AlphaFoldDB" id="A0A1F5N9P6"/>
<dbReference type="NCBIfam" id="NF010568">
    <property type="entry name" value="PRK13961.1"/>
    <property type="match status" value="1"/>
</dbReference>
<evidence type="ECO:0000259" key="9">
    <source>
        <dbReference type="Pfam" id="PF01259"/>
    </source>
</evidence>
<dbReference type="GO" id="GO:0005737">
    <property type="term" value="C:cytoplasm"/>
    <property type="evidence" value="ECO:0007669"/>
    <property type="project" value="TreeGrafter"/>
</dbReference>
<dbReference type="SUPFAM" id="SSF56104">
    <property type="entry name" value="SAICAR synthase-like"/>
    <property type="match status" value="1"/>
</dbReference>
<evidence type="ECO:0000256" key="3">
    <source>
        <dbReference type="ARBA" id="ARBA00022598"/>
    </source>
</evidence>
<dbReference type="PROSITE" id="PS01058">
    <property type="entry name" value="SAICAR_SYNTHETASE_2"/>
    <property type="match status" value="1"/>
</dbReference>
<evidence type="ECO:0000256" key="6">
    <source>
        <dbReference type="ARBA" id="ARBA00022840"/>
    </source>
</evidence>
<comment type="catalytic activity">
    <reaction evidence="7 8">
        <text>5-amino-1-(5-phospho-D-ribosyl)imidazole-4-carboxylate + L-aspartate + ATP = (2S)-2-[5-amino-1-(5-phospho-beta-D-ribosyl)imidazole-4-carboxamido]succinate + ADP + phosphate + 2 H(+)</text>
        <dbReference type="Rhea" id="RHEA:22628"/>
        <dbReference type="ChEBI" id="CHEBI:15378"/>
        <dbReference type="ChEBI" id="CHEBI:29991"/>
        <dbReference type="ChEBI" id="CHEBI:30616"/>
        <dbReference type="ChEBI" id="CHEBI:43474"/>
        <dbReference type="ChEBI" id="CHEBI:58443"/>
        <dbReference type="ChEBI" id="CHEBI:77657"/>
        <dbReference type="ChEBI" id="CHEBI:456216"/>
        <dbReference type="EC" id="6.3.2.6"/>
    </reaction>
</comment>
<dbReference type="GO" id="GO:0006189">
    <property type="term" value="P:'de novo' IMP biosynthetic process"/>
    <property type="evidence" value="ECO:0007669"/>
    <property type="project" value="UniProtKB-UniRule"/>
</dbReference>
<reference evidence="10 11" key="1">
    <citation type="journal article" date="2016" name="Nat. Commun.">
        <title>Thousands of microbial genomes shed light on interconnected biogeochemical processes in an aquifer system.</title>
        <authorList>
            <person name="Anantharaman K."/>
            <person name="Brown C.T."/>
            <person name="Hug L.A."/>
            <person name="Sharon I."/>
            <person name="Castelle C.J."/>
            <person name="Probst A.J."/>
            <person name="Thomas B.C."/>
            <person name="Singh A."/>
            <person name="Wilkins M.J."/>
            <person name="Karaoz U."/>
            <person name="Brodie E.L."/>
            <person name="Williams K.H."/>
            <person name="Hubbard S.S."/>
            <person name="Banfield J.F."/>
        </authorList>
    </citation>
    <scope>NUCLEOTIDE SEQUENCE [LARGE SCALE GENOMIC DNA]</scope>
</reference>
<dbReference type="HAMAP" id="MF_00137">
    <property type="entry name" value="SAICAR_synth"/>
    <property type="match status" value="1"/>
</dbReference>
<evidence type="ECO:0000256" key="4">
    <source>
        <dbReference type="ARBA" id="ARBA00022741"/>
    </source>
</evidence>
<comment type="caution">
    <text evidence="10">The sequence shown here is derived from an EMBL/GenBank/DDBJ whole genome shotgun (WGS) entry which is preliminary data.</text>
</comment>
<protein>
    <recommendedName>
        <fullName evidence="8">Phosphoribosylaminoimidazole-succinocarboxamide synthase</fullName>
        <ecNumber evidence="8">6.3.2.6</ecNumber>
    </recommendedName>
    <alternativeName>
        <fullName evidence="8">SAICAR synthetase</fullName>
    </alternativeName>
</protein>
<evidence type="ECO:0000256" key="7">
    <source>
        <dbReference type="ARBA" id="ARBA00048475"/>
    </source>
</evidence>
<keyword evidence="3 8" id="KW-0436">Ligase</keyword>
<dbReference type="EMBL" id="MFEH01000001">
    <property type="protein sequence ID" value="OGE74387.1"/>
    <property type="molecule type" value="Genomic_DNA"/>
</dbReference>
<dbReference type="GO" id="GO:0004639">
    <property type="term" value="F:phosphoribosylaminoimidazolesuccinocarboxamide synthase activity"/>
    <property type="evidence" value="ECO:0007669"/>
    <property type="project" value="UniProtKB-UniRule"/>
</dbReference>
<evidence type="ECO:0000313" key="10">
    <source>
        <dbReference type="EMBL" id="OGE74387.1"/>
    </source>
</evidence>
<keyword evidence="4 8" id="KW-0547">Nucleotide-binding</keyword>
<evidence type="ECO:0000256" key="2">
    <source>
        <dbReference type="ARBA" id="ARBA00010190"/>
    </source>
</evidence>
<evidence type="ECO:0000256" key="5">
    <source>
        <dbReference type="ARBA" id="ARBA00022755"/>
    </source>
</evidence>
<comment type="similarity">
    <text evidence="2 8">Belongs to the SAICAR synthetase family.</text>
</comment>
<name>A0A1F5N9P6_9BACT</name>
<dbReference type="CDD" id="cd01414">
    <property type="entry name" value="SAICAR_synt_Sc"/>
    <property type="match status" value="1"/>
</dbReference>
<dbReference type="STRING" id="1817821.A2717_02495"/>
<dbReference type="Gene3D" id="3.30.200.20">
    <property type="entry name" value="Phosphorylase Kinase, domain 1"/>
    <property type="match status" value="1"/>
</dbReference>